<evidence type="ECO:0000313" key="3">
    <source>
        <dbReference type="EMBL" id="MFC7140074.1"/>
    </source>
</evidence>
<dbReference type="AlphaFoldDB" id="A0ABD5Y2V7"/>
<name>A0ABD5Y2V7_9EURY</name>
<organism evidence="3 4">
    <name type="scientific">Halosimplex aquaticum</name>
    <dbReference type="NCBI Taxonomy" id="3026162"/>
    <lineage>
        <taxon>Archaea</taxon>
        <taxon>Methanobacteriati</taxon>
        <taxon>Methanobacteriota</taxon>
        <taxon>Stenosarchaea group</taxon>
        <taxon>Halobacteria</taxon>
        <taxon>Halobacteriales</taxon>
        <taxon>Haloarculaceae</taxon>
        <taxon>Halosimplex</taxon>
    </lineage>
</organism>
<dbReference type="EMBL" id="JBHTAS010000001">
    <property type="protein sequence ID" value="MFC7140074.1"/>
    <property type="molecule type" value="Genomic_DNA"/>
</dbReference>
<evidence type="ECO:0000313" key="4">
    <source>
        <dbReference type="Proteomes" id="UP001596432"/>
    </source>
</evidence>
<dbReference type="GeneID" id="78820348"/>
<dbReference type="Proteomes" id="UP001596432">
    <property type="component" value="Unassembled WGS sequence"/>
</dbReference>
<evidence type="ECO:0000256" key="2">
    <source>
        <dbReference type="SAM" id="Phobius"/>
    </source>
</evidence>
<accession>A0ABD5Y2V7</accession>
<keyword evidence="2" id="KW-0812">Transmembrane</keyword>
<gene>
    <name evidence="3" type="ORF">ACFQMA_09535</name>
</gene>
<dbReference type="InterPro" id="IPR058309">
    <property type="entry name" value="DUF7996"/>
</dbReference>
<comment type="caution">
    <text evidence="3">The sequence shown here is derived from an EMBL/GenBank/DDBJ whole genome shotgun (WGS) entry which is preliminary data.</text>
</comment>
<evidence type="ECO:0000256" key="1">
    <source>
        <dbReference type="SAM" id="MobiDB-lite"/>
    </source>
</evidence>
<proteinExistence type="predicted"/>
<protein>
    <submittedName>
        <fullName evidence="3">Uncharacterized protein</fullName>
    </submittedName>
</protein>
<dbReference type="RefSeq" id="WP_274325641.1">
    <property type="nucleotide sequence ID" value="NZ_CP118158.1"/>
</dbReference>
<sequence>MDRGDIALALALLVGVALTGQVAGLVRSAGFSAASGLVWPIGYGSIVLAAWYVWIRPIDLRAPTPGDADPWGADSEESPEADR</sequence>
<feature type="region of interest" description="Disordered" evidence="1">
    <location>
        <begin position="63"/>
        <end position="83"/>
    </location>
</feature>
<keyword evidence="4" id="KW-1185">Reference proteome</keyword>
<dbReference type="Pfam" id="PF25959">
    <property type="entry name" value="DUF7996"/>
    <property type="match status" value="1"/>
</dbReference>
<reference evidence="3 4" key="1">
    <citation type="journal article" date="2019" name="Int. J. Syst. Evol. Microbiol.">
        <title>The Global Catalogue of Microorganisms (GCM) 10K type strain sequencing project: providing services to taxonomists for standard genome sequencing and annotation.</title>
        <authorList>
            <consortium name="The Broad Institute Genomics Platform"/>
            <consortium name="The Broad Institute Genome Sequencing Center for Infectious Disease"/>
            <person name="Wu L."/>
            <person name="Ma J."/>
        </authorList>
    </citation>
    <scope>NUCLEOTIDE SEQUENCE [LARGE SCALE GENOMIC DNA]</scope>
    <source>
        <strain evidence="3 4">XZYJT29</strain>
    </source>
</reference>
<keyword evidence="2" id="KW-0472">Membrane</keyword>
<feature type="transmembrane region" description="Helical" evidence="2">
    <location>
        <begin position="38"/>
        <end position="55"/>
    </location>
</feature>
<feature type="compositionally biased region" description="Acidic residues" evidence="1">
    <location>
        <begin position="74"/>
        <end position="83"/>
    </location>
</feature>
<keyword evidence="2" id="KW-1133">Transmembrane helix</keyword>